<feature type="signal peptide" evidence="1">
    <location>
        <begin position="1"/>
        <end position="19"/>
    </location>
</feature>
<organism evidence="3 4">
    <name type="scientific">Neptunomonas marina</name>
    <dbReference type="NCBI Taxonomy" id="1815562"/>
    <lineage>
        <taxon>Bacteria</taxon>
        <taxon>Pseudomonadati</taxon>
        <taxon>Pseudomonadota</taxon>
        <taxon>Gammaproteobacteria</taxon>
        <taxon>Oceanospirillales</taxon>
        <taxon>Oceanospirillaceae</taxon>
        <taxon>Neptunomonas</taxon>
    </lineage>
</organism>
<name>A0A437Q800_9GAMM</name>
<feature type="domain" description="Thioredoxin-like fold" evidence="2">
    <location>
        <begin position="36"/>
        <end position="132"/>
    </location>
</feature>
<accession>A0A437Q800</accession>
<keyword evidence="1" id="KW-0732">Signal</keyword>
<dbReference type="Pfam" id="PF13098">
    <property type="entry name" value="Thioredoxin_2"/>
    <property type="match status" value="1"/>
</dbReference>
<proteinExistence type="predicted"/>
<evidence type="ECO:0000313" key="3">
    <source>
        <dbReference type="EMBL" id="RVU30609.1"/>
    </source>
</evidence>
<evidence type="ECO:0000256" key="1">
    <source>
        <dbReference type="SAM" id="SignalP"/>
    </source>
</evidence>
<evidence type="ECO:0000259" key="2">
    <source>
        <dbReference type="Pfam" id="PF13098"/>
    </source>
</evidence>
<dbReference type="InterPro" id="IPR036249">
    <property type="entry name" value="Thioredoxin-like_sf"/>
</dbReference>
<gene>
    <name evidence="3" type="ORF">EOE65_09830</name>
</gene>
<comment type="caution">
    <text evidence="3">The sequence shown here is derived from an EMBL/GenBank/DDBJ whole genome shotgun (WGS) entry which is preliminary data.</text>
</comment>
<dbReference type="Proteomes" id="UP000282818">
    <property type="component" value="Unassembled WGS sequence"/>
</dbReference>
<sequence length="153" mass="17435">MIKQLIALCLLTVAFSAQAKDSLLRATDFSNTDSHQNKHVYVVLVSRYDCSYCDLVREDFLLPLERQANRAYPAQIRELKVDSDKLLVDFDGAQISPKKFAARYNASFTPTLLFLNQDGAQVHQKLVGISNKEFYGYYLDQAIEQSYQALNTQ</sequence>
<evidence type="ECO:0000313" key="4">
    <source>
        <dbReference type="Proteomes" id="UP000282818"/>
    </source>
</evidence>
<dbReference type="SUPFAM" id="SSF52833">
    <property type="entry name" value="Thioredoxin-like"/>
    <property type="match status" value="1"/>
</dbReference>
<dbReference type="Gene3D" id="3.40.30.10">
    <property type="entry name" value="Glutaredoxin"/>
    <property type="match status" value="1"/>
</dbReference>
<dbReference type="InterPro" id="IPR012336">
    <property type="entry name" value="Thioredoxin-like_fold"/>
</dbReference>
<feature type="chain" id="PRO_5019103668" description="Thioredoxin-like fold domain-containing protein" evidence="1">
    <location>
        <begin position="20"/>
        <end position="153"/>
    </location>
</feature>
<dbReference type="AlphaFoldDB" id="A0A437Q800"/>
<protein>
    <recommendedName>
        <fullName evidence="2">Thioredoxin-like fold domain-containing protein</fullName>
    </recommendedName>
</protein>
<reference evidence="3 4" key="1">
    <citation type="submission" date="2019-01" db="EMBL/GenBank/DDBJ databases">
        <authorList>
            <person name="Chen W.-M."/>
        </authorList>
    </citation>
    <scope>NUCLEOTIDE SEQUENCE [LARGE SCALE GENOMIC DNA]</scope>
    <source>
        <strain evidence="3 4">HPM-16</strain>
    </source>
</reference>
<keyword evidence="4" id="KW-1185">Reference proteome</keyword>
<dbReference type="RefSeq" id="WP_127694144.1">
    <property type="nucleotide sequence ID" value="NZ_SACQ01000004.1"/>
</dbReference>
<dbReference type="EMBL" id="SACQ01000004">
    <property type="protein sequence ID" value="RVU30609.1"/>
    <property type="molecule type" value="Genomic_DNA"/>
</dbReference>